<evidence type="ECO:0000313" key="1">
    <source>
        <dbReference type="EMBL" id="QPS79516.1"/>
    </source>
</evidence>
<dbReference type="Proteomes" id="UP000595064">
    <property type="component" value="Chromosome"/>
</dbReference>
<dbReference type="AlphaFoldDB" id="A0A7T2YP51"/>
<evidence type="ECO:0000313" key="2">
    <source>
        <dbReference type="Proteomes" id="UP000595064"/>
    </source>
</evidence>
<dbReference type="InterPro" id="IPR021815">
    <property type="entry name" value="TsiV"/>
</dbReference>
<dbReference type="Pfam" id="PF11876">
    <property type="entry name" value="TsiV"/>
    <property type="match status" value="1"/>
</dbReference>
<accession>A0A7T2YP51</accession>
<gene>
    <name evidence="1" type="ORF">I6G47_21145</name>
</gene>
<dbReference type="EMBL" id="CP065748">
    <property type="protein sequence ID" value="QPS79516.1"/>
    <property type="molecule type" value="Genomic_DNA"/>
</dbReference>
<dbReference type="KEGG" id="dla:I6G47_21145"/>
<sequence>MGKITMAAEHDFDWPWGNEKADASTVATMDILKALVLCNQFGDVCARAGWTIEMVFHEGDSLAVRERAWKVVDLFCEAVGREKLVYWYDGMPAMLTSAMAQKKLTAKKQKSLDNPKGYALIFHMASGKPKPPELWENNAQDFRLYCRINNDEGLWMKDRYQSPGIGPAMSFIRMAFPAWWILNQLSERNVGWITSQVVELMQPFWATAGWGIMSAVEERNIDPDGKGQQILYPYLQRFPGLNALGSHALQSHDFNNAMYSINWLSFVSDALLEKLGGREAVRKQVQASQYLSAGDVGNCLGIRAGDTPGLGDMDQGLTLPAFGEAARLLKPVRARSRLNSFIGPPPSGSNDEHAWLLACDAYMRRFDEF</sequence>
<reference evidence="1 2" key="1">
    <citation type="submission" date="2020-12" db="EMBL/GenBank/DDBJ databases">
        <title>FDA dAtabase for Regulatory Grade micrObial Sequences (FDA-ARGOS): Supporting development and validation of Infectious Disease Dx tests.</title>
        <authorList>
            <person name="Sproer C."/>
            <person name="Gronow S."/>
            <person name="Severitt S."/>
            <person name="Schroder I."/>
            <person name="Tallon L."/>
            <person name="Sadzewicz L."/>
            <person name="Zhao X."/>
            <person name="Boylan J."/>
            <person name="Ott S."/>
            <person name="Bowen H."/>
            <person name="Vavikolanu K."/>
            <person name="Mehta A."/>
            <person name="Aluvathingal J."/>
            <person name="Nadendla S."/>
            <person name="Lowell S."/>
            <person name="Myers T."/>
            <person name="Yan Y."/>
            <person name="Sichtig H."/>
        </authorList>
    </citation>
    <scope>NUCLEOTIDE SEQUENCE [LARGE SCALE GENOMIC DNA]</scope>
    <source>
        <strain evidence="1 2">FDAARGOS_890</strain>
    </source>
</reference>
<keyword evidence="2" id="KW-1185">Reference proteome</keyword>
<proteinExistence type="predicted"/>
<organism evidence="1 2">
    <name type="scientific">Delftia lacustris</name>
    <dbReference type="NCBI Taxonomy" id="558537"/>
    <lineage>
        <taxon>Bacteria</taxon>
        <taxon>Pseudomonadati</taxon>
        <taxon>Pseudomonadota</taxon>
        <taxon>Betaproteobacteria</taxon>
        <taxon>Burkholderiales</taxon>
        <taxon>Comamonadaceae</taxon>
        <taxon>Delftia</taxon>
    </lineage>
</organism>
<protein>
    <submittedName>
        <fullName evidence="1">DUF3396 domain-containing protein</fullName>
    </submittedName>
</protein>
<name>A0A7T2YP51_9BURK</name>
<dbReference type="RefSeq" id="WP_034348072.1">
    <property type="nucleotide sequence ID" value="NZ_CP065748.1"/>
</dbReference>